<evidence type="ECO:0000313" key="2">
    <source>
        <dbReference type="EMBL" id="RKP25027.1"/>
    </source>
</evidence>
<protein>
    <submittedName>
        <fullName evidence="2">Uncharacterized protein</fullName>
    </submittedName>
</protein>
<evidence type="ECO:0000256" key="1">
    <source>
        <dbReference type="SAM" id="Coils"/>
    </source>
</evidence>
<feature type="coiled-coil region" evidence="1">
    <location>
        <begin position="63"/>
        <end position="94"/>
    </location>
</feature>
<dbReference type="EMBL" id="KZ989917">
    <property type="protein sequence ID" value="RKP25027.1"/>
    <property type="molecule type" value="Genomic_DNA"/>
</dbReference>
<reference evidence="3" key="1">
    <citation type="journal article" date="2018" name="Nat. Microbiol.">
        <title>Leveraging single-cell genomics to expand the fungal tree of life.</title>
        <authorList>
            <person name="Ahrendt S.R."/>
            <person name="Quandt C.A."/>
            <person name="Ciobanu D."/>
            <person name="Clum A."/>
            <person name="Salamov A."/>
            <person name="Andreopoulos B."/>
            <person name="Cheng J.F."/>
            <person name="Woyke T."/>
            <person name="Pelin A."/>
            <person name="Henrissat B."/>
            <person name="Reynolds N.K."/>
            <person name="Benny G.L."/>
            <person name="Smith M.E."/>
            <person name="James T.Y."/>
            <person name="Grigoriev I.V."/>
        </authorList>
    </citation>
    <scope>NUCLEOTIDE SEQUENCE [LARGE SCALE GENOMIC DNA]</scope>
    <source>
        <strain evidence="3">Benny S71-1</strain>
    </source>
</reference>
<sequence>MLVKRILAVEGPMVSKQVYSKARAIYGDEVKSYTYFKRKILVVMKKHEQLKTRTNIREIQAVEQRLKEERAVALKDAKEAHEEMQKELQEKYGASFTKTAFRKSKKAVQTKAGLPPVEFRWHLLAKPQQINAWKAAGLPTAEEIDALAVKYNEWVPPTERPEAIRPPWQR</sequence>
<name>A0A4P9YY68_9FUNG</name>
<evidence type="ECO:0000313" key="3">
    <source>
        <dbReference type="Proteomes" id="UP000278143"/>
    </source>
</evidence>
<accession>A0A4P9YY68</accession>
<dbReference type="Proteomes" id="UP000278143">
    <property type="component" value="Unassembled WGS sequence"/>
</dbReference>
<proteinExistence type="predicted"/>
<dbReference type="AlphaFoldDB" id="A0A4P9YY68"/>
<keyword evidence="1" id="KW-0175">Coiled coil</keyword>
<organism evidence="2 3">
    <name type="scientific">Syncephalis pseudoplumigaleata</name>
    <dbReference type="NCBI Taxonomy" id="1712513"/>
    <lineage>
        <taxon>Eukaryota</taxon>
        <taxon>Fungi</taxon>
        <taxon>Fungi incertae sedis</taxon>
        <taxon>Zoopagomycota</taxon>
        <taxon>Zoopagomycotina</taxon>
        <taxon>Zoopagomycetes</taxon>
        <taxon>Zoopagales</taxon>
        <taxon>Piptocephalidaceae</taxon>
        <taxon>Syncephalis</taxon>
    </lineage>
</organism>
<gene>
    <name evidence="2" type="ORF">SYNPS1DRAFT_22942</name>
</gene>
<dbReference type="OrthoDB" id="5578683at2759"/>
<keyword evidence="3" id="KW-1185">Reference proteome</keyword>